<dbReference type="EMBL" id="BDGX01000051">
    <property type="protein sequence ID" value="GAV55691.1"/>
    <property type="molecule type" value="Genomic_DNA"/>
</dbReference>
<proteinExistence type="predicted"/>
<name>A0A1Q3AIZ5_ZYGRO</name>
<keyword evidence="2" id="KW-0653">Protein transport</keyword>
<dbReference type="GO" id="GO:0019787">
    <property type="term" value="F:ubiquitin-like protein transferase activity"/>
    <property type="evidence" value="ECO:0007669"/>
    <property type="project" value="InterPro"/>
</dbReference>
<dbReference type="GO" id="GO:0006914">
    <property type="term" value="P:autophagy"/>
    <property type="evidence" value="ECO:0007669"/>
    <property type="project" value="UniProtKB-KW"/>
</dbReference>
<keyword evidence="2" id="KW-0813">Transport</keyword>
<organism evidence="4 5">
    <name type="scientific">Zygosaccharomyces rouxii</name>
    <dbReference type="NCBI Taxonomy" id="4956"/>
    <lineage>
        <taxon>Eukaryota</taxon>
        <taxon>Fungi</taxon>
        <taxon>Dikarya</taxon>
        <taxon>Ascomycota</taxon>
        <taxon>Saccharomycotina</taxon>
        <taxon>Saccharomycetes</taxon>
        <taxon>Saccharomycetales</taxon>
        <taxon>Saccharomycetaceae</taxon>
        <taxon>Zygosaccharomyces</taxon>
    </lineage>
</organism>
<dbReference type="Proteomes" id="UP000187013">
    <property type="component" value="Unassembled WGS sequence"/>
</dbReference>
<dbReference type="AlphaFoldDB" id="A0A1Q3AIZ5"/>
<sequence length="157" mass="18633">MKFEDYRDQLPWLKDALQNFDKVKNLHYNPLESTIHIHVHCNAREFNISHLECKITYSQAYHEPQLLLRIWKVTQIEGIDCIEPWFPKELDHVLPMPKWFRFGLDAIAATSTDESAAWYSIHACDTADIVGDRPVFRSTYLSRWASVFLFDWFQDLD</sequence>
<accession>A0A1Q3AIZ5</accession>
<dbReference type="Gene3D" id="3.30.1460.50">
    <property type="match status" value="1"/>
</dbReference>
<keyword evidence="1" id="KW-0833">Ubl conjugation pathway</keyword>
<evidence type="ECO:0000313" key="5">
    <source>
        <dbReference type="Proteomes" id="UP000187013"/>
    </source>
</evidence>
<evidence type="ECO:0000256" key="2">
    <source>
        <dbReference type="ARBA" id="ARBA00022927"/>
    </source>
</evidence>
<dbReference type="InterPro" id="IPR007135">
    <property type="entry name" value="Atg3/Atg10"/>
</dbReference>
<evidence type="ECO:0000313" key="4">
    <source>
        <dbReference type="EMBL" id="GAV55691.1"/>
    </source>
</evidence>
<dbReference type="Pfam" id="PF03987">
    <property type="entry name" value="Autophagy_act_C"/>
    <property type="match status" value="1"/>
</dbReference>
<reference evidence="4 5" key="1">
    <citation type="submission" date="2016-08" db="EMBL/GenBank/DDBJ databases">
        <title>Draft genome sequence of allopolyploid Zygosaccharomyces rouxii.</title>
        <authorList>
            <person name="Watanabe J."/>
            <person name="Uehara K."/>
            <person name="Mogi Y."/>
            <person name="Tsukioka Y."/>
        </authorList>
    </citation>
    <scope>NUCLEOTIDE SEQUENCE [LARGE SCALE GENOMIC DNA]</scope>
    <source>
        <strain evidence="4 5">NBRC 110957</strain>
    </source>
</reference>
<dbReference type="OrthoDB" id="4031501at2759"/>
<evidence type="ECO:0000256" key="3">
    <source>
        <dbReference type="ARBA" id="ARBA00023006"/>
    </source>
</evidence>
<gene>
    <name evidence="4" type="ORF">ZYGR_0AY00830</name>
</gene>
<evidence type="ECO:0000256" key="1">
    <source>
        <dbReference type="ARBA" id="ARBA00022786"/>
    </source>
</evidence>
<keyword evidence="3" id="KW-0072">Autophagy</keyword>
<dbReference type="GO" id="GO:0015031">
    <property type="term" value="P:protein transport"/>
    <property type="evidence" value="ECO:0007669"/>
    <property type="project" value="UniProtKB-KW"/>
</dbReference>
<protein>
    <submittedName>
        <fullName evidence="4">Uncharacterized protein</fullName>
    </submittedName>
</protein>
<comment type="caution">
    <text evidence="4">The sequence shown here is derived from an EMBL/GenBank/DDBJ whole genome shotgun (WGS) entry which is preliminary data.</text>
</comment>